<dbReference type="GO" id="GO:0006493">
    <property type="term" value="P:protein O-linked glycosylation"/>
    <property type="evidence" value="ECO:0007669"/>
    <property type="project" value="InterPro"/>
</dbReference>
<evidence type="ECO:0000313" key="1">
    <source>
        <dbReference type="EMBL" id="TYP86164.1"/>
    </source>
</evidence>
<sequence length="286" mass="30612">MTEDLDVRLRRLLASDDADALIDLGCDLADAGRQSDAEACFRRAFDLGDSVAAFNLGNSLAAQNRWTEAVDAYEVALRGGEADAWRNLGLVLEDLGDLAGAMRAYRGAAAAGDLEGGLQLAFLLREQGERDEAMAVAEEFAAAGDEEAAAVVACWRWCTTLDPALEADLRAGQHHFPAARADLAHLLRETGRSAEARSVLERGAKLGEQVAWLPLGNLYREDLGDEEAAEEAYRSGIAAGDVYCHQNLGVLLADRGDLEGAVEEFRLGAAAGDQLAAQCLRELEHD</sequence>
<proteinExistence type="predicted"/>
<dbReference type="InterPro" id="IPR037919">
    <property type="entry name" value="OGT"/>
</dbReference>
<dbReference type="PANTHER" id="PTHR44366">
    <property type="entry name" value="UDP-N-ACETYLGLUCOSAMINE--PEPTIDE N-ACETYLGLUCOSAMINYLTRANSFERASE 110 KDA SUBUNIT"/>
    <property type="match status" value="1"/>
</dbReference>
<organism evidence="1 2">
    <name type="scientific">Blastococcus xanthinilyticus</name>
    <dbReference type="NCBI Taxonomy" id="1564164"/>
    <lineage>
        <taxon>Bacteria</taxon>
        <taxon>Bacillati</taxon>
        <taxon>Actinomycetota</taxon>
        <taxon>Actinomycetes</taxon>
        <taxon>Geodermatophilales</taxon>
        <taxon>Geodermatophilaceae</taxon>
        <taxon>Blastococcus</taxon>
    </lineage>
</organism>
<keyword evidence="2" id="KW-1185">Reference proteome</keyword>
<dbReference type="SUPFAM" id="SSF81901">
    <property type="entry name" value="HCP-like"/>
    <property type="match status" value="2"/>
</dbReference>
<dbReference type="PANTHER" id="PTHR44366:SF1">
    <property type="entry name" value="UDP-N-ACETYLGLUCOSAMINE--PEPTIDE N-ACETYLGLUCOSAMINYLTRANSFERASE 110 KDA SUBUNIT"/>
    <property type="match status" value="1"/>
</dbReference>
<accession>A0A5S5CSR1</accession>
<name>A0A5S5CSR1_9ACTN</name>
<dbReference type="GO" id="GO:0097363">
    <property type="term" value="F:protein O-acetylglucosaminyltransferase activity"/>
    <property type="evidence" value="ECO:0007669"/>
    <property type="project" value="TreeGrafter"/>
</dbReference>
<dbReference type="InterPro" id="IPR019734">
    <property type="entry name" value="TPR_rpt"/>
</dbReference>
<dbReference type="InterPro" id="IPR011717">
    <property type="entry name" value="TPR-4"/>
</dbReference>
<protein>
    <submittedName>
        <fullName evidence="1">Tetratricopeptide repeat protein</fullName>
    </submittedName>
</protein>
<dbReference type="Pfam" id="PF07721">
    <property type="entry name" value="TPR_4"/>
    <property type="match status" value="3"/>
</dbReference>
<dbReference type="EMBL" id="VNHW01000010">
    <property type="protein sequence ID" value="TYP86164.1"/>
    <property type="molecule type" value="Genomic_DNA"/>
</dbReference>
<dbReference type="InterPro" id="IPR011990">
    <property type="entry name" value="TPR-like_helical_dom_sf"/>
</dbReference>
<dbReference type="GO" id="GO:0042802">
    <property type="term" value="F:identical protein binding"/>
    <property type="evidence" value="ECO:0007669"/>
    <property type="project" value="InterPro"/>
</dbReference>
<gene>
    <name evidence="1" type="ORF">BD833_11051</name>
</gene>
<reference evidence="1 2" key="1">
    <citation type="submission" date="2019-07" db="EMBL/GenBank/DDBJ databases">
        <title>Genomic Encyclopedia of Archaeal and Bacterial Type Strains, Phase II (KMG-II): from individual species to whole genera.</title>
        <authorList>
            <person name="Goeker M."/>
        </authorList>
    </citation>
    <scope>NUCLEOTIDE SEQUENCE [LARGE SCALE GENOMIC DNA]</scope>
    <source>
        <strain evidence="1 2">DSM 46842</strain>
    </source>
</reference>
<dbReference type="RefSeq" id="WP_166534044.1">
    <property type="nucleotide sequence ID" value="NZ_VNHW01000010.1"/>
</dbReference>
<dbReference type="Pfam" id="PF13432">
    <property type="entry name" value="TPR_16"/>
    <property type="match status" value="1"/>
</dbReference>
<dbReference type="Gene3D" id="1.25.40.10">
    <property type="entry name" value="Tetratricopeptide repeat domain"/>
    <property type="match status" value="2"/>
</dbReference>
<dbReference type="SMART" id="SM00028">
    <property type="entry name" value="TPR"/>
    <property type="match status" value="4"/>
</dbReference>
<dbReference type="AlphaFoldDB" id="A0A5S5CSR1"/>
<dbReference type="Proteomes" id="UP000322499">
    <property type="component" value="Unassembled WGS sequence"/>
</dbReference>
<evidence type="ECO:0000313" key="2">
    <source>
        <dbReference type="Proteomes" id="UP000322499"/>
    </source>
</evidence>
<comment type="caution">
    <text evidence="1">The sequence shown here is derived from an EMBL/GenBank/DDBJ whole genome shotgun (WGS) entry which is preliminary data.</text>
</comment>